<sequence>MHLPAAPRALLQRVADGSQRGARSSGVSWHSCAVIRVHIDRTRSPERVCDASTATQGRRILPRAGRRNRLAARVDGDSTTTAPMRARSFGARLQRGR</sequence>
<gene>
    <name evidence="2" type="ORF">AB1Y20_014657</name>
</gene>
<dbReference type="Proteomes" id="UP001515480">
    <property type="component" value="Unassembled WGS sequence"/>
</dbReference>
<protein>
    <submittedName>
        <fullName evidence="2">Uncharacterized protein</fullName>
    </submittedName>
</protein>
<accession>A0AB34IEM9</accession>
<name>A0AB34IEM9_PRYPA</name>
<dbReference type="AlphaFoldDB" id="A0AB34IEM9"/>
<proteinExistence type="predicted"/>
<keyword evidence="3" id="KW-1185">Reference proteome</keyword>
<dbReference type="EMBL" id="JBGBPQ010000030">
    <property type="protein sequence ID" value="KAL1496024.1"/>
    <property type="molecule type" value="Genomic_DNA"/>
</dbReference>
<organism evidence="2 3">
    <name type="scientific">Prymnesium parvum</name>
    <name type="common">Toxic golden alga</name>
    <dbReference type="NCBI Taxonomy" id="97485"/>
    <lineage>
        <taxon>Eukaryota</taxon>
        <taxon>Haptista</taxon>
        <taxon>Haptophyta</taxon>
        <taxon>Prymnesiophyceae</taxon>
        <taxon>Prymnesiales</taxon>
        <taxon>Prymnesiaceae</taxon>
        <taxon>Prymnesium</taxon>
    </lineage>
</organism>
<comment type="caution">
    <text evidence="2">The sequence shown here is derived from an EMBL/GenBank/DDBJ whole genome shotgun (WGS) entry which is preliminary data.</text>
</comment>
<evidence type="ECO:0000313" key="2">
    <source>
        <dbReference type="EMBL" id="KAL1496024.1"/>
    </source>
</evidence>
<evidence type="ECO:0000256" key="1">
    <source>
        <dbReference type="SAM" id="MobiDB-lite"/>
    </source>
</evidence>
<feature type="region of interest" description="Disordered" evidence="1">
    <location>
        <begin position="75"/>
        <end position="97"/>
    </location>
</feature>
<reference evidence="2 3" key="1">
    <citation type="journal article" date="2024" name="Science">
        <title>Giant polyketide synthase enzymes in the biosynthesis of giant marine polyether toxins.</title>
        <authorList>
            <person name="Fallon T.R."/>
            <person name="Shende V.V."/>
            <person name="Wierzbicki I.H."/>
            <person name="Pendleton A.L."/>
            <person name="Watervoot N.F."/>
            <person name="Auber R.P."/>
            <person name="Gonzalez D.J."/>
            <person name="Wisecaver J.H."/>
            <person name="Moore B.S."/>
        </authorList>
    </citation>
    <scope>NUCLEOTIDE SEQUENCE [LARGE SCALE GENOMIC DNA]</scope>
    <source>
        <strain evidence="2 3">12B1</strain>
    </source>
</reference>
<evidence type="ECO:0000313" key="3">
    <source>
        <dbReference type="Proteomes" id="UP001515480"/>
    </source>
</evidence>